<name>A0A0F7PWF1_9LACO</name>
<organism evidence="1 2">
    <name type="scientific">Ligilactobacillus salivarius str. Ren</name>
    <dbReference type="NCBI Taxonomy" id="1194971"/>
    <lineage>
        <taxon>Bacteria</taxon>
        <taxon>Bacillati</taxon>
        <taxon>Bacillota</taxon>
        <taxon>Bacilli</taxon>
        <taxon>Lactobacillales</taxon>
        <taxon>Lactobacillaceae</taxon>
        <taxon>Ligilactobacillus</taxon>
    </lineage>
</organism>
<dbReference type="AlphaFoldDB" id="A0A0F7PWF1"/>
<protein>
    <recommendedName>
        <fullName evidence="3">XkdX family protein</fullName>
    </recommendedName>
</protein>
<dbReference type="PATRIC" id="fig|1194971.3.peg.310"/>
<evidence type="ECO:0008006" key="3">
    <source>
        <dbReference type="Google" id="ProtNLM"/>
    </source>
</evidence>
<gene>
    <name evidence="1" type="ORF">LsR_00309</name>
</gene>
<proteinExistence type="predicted"/>
<accession>A0A0F7PWF1</accession>
<reference evidence="1 2" key="1">
    <citation type="submission" date="2015-05" db="EMBL/GenBank/DDBJ databases">
        <title>Complete genome sequence of Lactobacillus salivarius Ren, a probiotic strain with antitumor activity.</title>
        <authorList>
            <person name="Sun E."/>
            <person name="Zhao L."/>
            <person name="Liu S."/>
            <person name="Zhang M."/>
            <person name="Guo H."/>
            <person name="Ren F."/>
        </authorList>
    </citation>
    <scope>NUCLEOTIDE SEQUENCE [LARGE SCALE GENOMIC DNA]</scope>
    <source>
        <strain evidence="1 2">Ren</strain>
    </source>
</reference>
<dbReference type="InterPro" id="IPR010022">
    <property type="entry name" value="XkdX"/>
</dbReference>
<dbReference type="EMBL" id="CP011403">
    <property type="protein sequence ID" value="AKI03860.1"/>
    <property type="molecule type" value="Genomic_DNA"/>
</dbReference>
<dbReference type="Pfam" id="PF09693">
    <property type="entry name" value="Phage_XkdX"/>
    <property type="match status" value="1"/>
</dbReference>
<sequence length="65" mass="7758">MEVNKMRYSYDIVKRFYDLGLFTKENVQLFVRVNYFTQEDYYKMFPEDKPAETTTSTQPTVAPTA</sequence>
<evidence type="ECO:0000313" key="2">
    <source>
        <dbReference type="Proteomes" id="UP000035027"/>
    </source>
</evidence>
<dbReference type="Proteomes" id="UP000035027">
    <property type="component" value="Chromosome"/>
</dbReference>
<evidence type="ECO:0000313" key="1">
    <source>
        <dbReference type="EMBL" id="AKI03860.1"/>
    </source>
</evidence>